<evidence type="ECO:0000313" key="1">
    <source>
        <dbReference type="EMBL" id="MDR5711392.1"/>
    </source>
</evidence>
<proteinExistence type="predicted"/>
<sequence length="118" mass="13202">MSPLYPAKNPPEDLRPYLVAAVSATEPTSAQAVQDGNMIDYLIRLNIDRANPELPDQRFLQGLPLRLVPEANTVTTAWLDLQQVRVVFGRNGAASIAGLNLRDGWQLQFTLRALRRYT</sequence>
<accession>A0ABU1FSU0</accession>
<organism evidence="1 2">
    <name type="scientific">Nesterenkonia flava</name>
    <dbReference type="NCBI Taxonomy" id="469799"/>
    <lineage>
        <taxon>Bacteria</taxon>
        <taxon>Bacillati</taxon>
        <taxon>Actinomycetota</taxon>
        <taxon>Actinomycetes</taxon>
        <taxon>Micrococcales</taxon>
        <taxon>Micrococcaceae</taxon>
        <taxon>Nesterenkonia</taxon>
    </lineage>
</organism>
<dbReference type="EMBL" id="JAVKGT010000008">
    <property type="protein sequence ID" value="MDR5711392.1"/>
    <property type="molecule type" value="Genomic_DNA"/>
</dbReference>
<dbReference type="Proteomes" id="UP001260872">
    <property type="component" value="Unassembled WGS sequence"/>
</dbReference>
<name>A0ABU1FSU0_9MICC</name>
<gene>
    <name evidence="1" type="ORF">RH857_04490</name>
</gene>
<dbReference type="RefSeq" id="WP_310536774.1">
    <property type="nucleotide sequence ID" value="NZ_BAAAOC010000022.1"/>
</dbReference>
<evidence type="ECO:0000313" key="2">
    <source>
        <dbReference type="Proteomes" id="UP001260872"/>
    </source>
</evidence>
<reference evidence="2" key="1">
    <citation type="submission" date="2023-07" db="EMBL/GenBank/DDBJ databases">
        <title>Description of three actinobacteria isolated from air of manufacturing shop in a pharmaceutical factory.</title>
        <authorList>
            <person name="Zhang D.-F."/>
        </authorList>
    </citation>
    <scope>NUCLEOTIDE SEQUENCE [LARGE SCALE GENOMIC DNA]</scope>
    <source>
        <strain evidence="2">CCTCC AB 207010</strain>
    </source>
</reference>
<protein>
    <submittedName>
        <fullName evidence="1">Uncharacterized protein</fullName>
    </submittedName>
</protein>
<keyword evidence="2" id="KW-1185">Reference proteome</keyword>
<comment type="caution">
    <text evidence="1">The sequence shown here is derived from an EMBL/GenBank/DDBJ whole genome shotgun (WGS) entry which is preliminary data.</text>
</comment>